<feature type="transmembrane region" description="Helical" evidence="5">
    <location>
        <begin position="56"/>
        <end position="80"/>
    </location>
</feature>
<feature type="transmembrane region" description="Helical" evidence="5">
    <location>
        <begin position="115"/>
        <end position="137"/>
    </location>
</feature>
<evidence type="ECO:0000256" key="5">
    <source>
        <dbReference type="SAM" id="Phobius"/>
    </source>
</evidence>
<dbReference type="GO" id="GO:0016020">
    <property type="term" value="C:membrane"/>
    <property type="evidence" value="ECO:0007669"/>
    <property type="project" value="UniProtKB-SubCell"/>
</dbReference>
<dbReference type="Pfam" id="PF07681">
    <property type="entry name" value="DoxX"/>
    <property type="match status" value="1"/>
</dbReference>
<dbReference type="EMBL" id="CP063362">
    <property type="protein sequence ID" value="QRG06359.1"/>
    <property type="molecule type" value="Genomic_DNA"/>
</dbReference>
<keyword evidence="7" id="KW-1185">Reference proteome</keyword>
<keyword evidence="3 5" id="KW-1133">Transmembrane helix</keyword>
<dbReference type="KEGG" id="xdi:EZH22_25965"/>
<keyword evidence="4 5" id="KW-0472">Membrane</keyword>
<dbReference type="Proteomes" id="UP000596427">
    <property type="component" value="Chromosome"/>
</dbReference>
<evidence type="ECO:0000256" key="3">
    <source>
        <dbReference type="ARBA" id="ARBA00022989"/>
    </source>
</evidence>
<accession>A0A974PMM4</accession>
<name>A0A974PMM4_9HYPH</name>
<proteinExistence type="predicted"/>
<keyword evidence="2 5" id="KW-0812">Transmembrane</keyword>
<evidence type="ECO:0000256" key="4">
    <source>
        <dbReference type="ARBA" id="ARBA00023136"/>
    </source>
</evidence>
<evidence type="ECO:0000256" key="2">
    <source>
        <dbReference type="ARBA" id="ARBA00022692"/>
    </source>
</evidence>
<dbReference type="AlphaFoldDB" id="A0A974PMM4"/>
<gene>
    <name evidence="6" type="ORF">EZH22_25965</name>
</gene>
<dbReference type="InterPro" id="IPR032808">
    <property type="entry name" value="DoxX"/>
</dbReference>
<feature type="transmembrane region" description="Helical" evidence="5">
    <location>
        <begin position="17"/>
        <end position="36"/>
    </location>
</feature>
<feature type="transmembrane region" description="Helical" evidence="5">
    <location>
        <begin position="86"/>
        <end position="103"/>
    </location>
</feature>
<dbReference type="RefSeq" id="WP_203193269.1">
    <property type="nucleotide sequence ID" value="NZ_CP063362.1"/>
</dbReference>
<protein>
    <submittedName>
        <fullName evidence="6">DoxX family protein</fullName>
    </submittedName>
</protein>
<evidence type="ECO:0000313" key="7">
    <source>
        <dbReference type="Proteomes" id="UP000596427"/>
    </source>
</evidence>
<organism evidence="6 7">
    <name type="scientific">Xanthobacter dioxanivorans</name>
    <dbReference type="NCBI Taxonomy" id="2528964"/>
    <lineage>
        <taxon>Bacteria</taxon>
        <taxon>Pseudomonadati</taxon>
        <taxon>Pseudomonadota</taxon>
        <taxon>Alphaproteobacteria</taxon>
        <taxon>Hyphomicrobiales</taxon>
        <taxon>Xanthobacteraceae</taxon>
        <taxon>Xanthobacter</taxon>
    </lineage>
</organism>
<reference evidence="6 7" key="1">
    <citation type="submission" date="2020-10" db="EMBL/GenBank/DDBJ databases">
        <title>Degradation of 1,4-Dioxane by Xanthobacter sp. YN2, via a Novel Group-2 Soluble Di-Iron Monooxygenase.</title>
        <authorList>
            <person name="Ma F."/>
            <person name="Wang Y."/>
            <person name="Yang J."/>
            <person name="Guo H."/>
            <person name="Su D."/>
            <person name="Yu L."/>
        </authorList>
    </citation>
    <scope>NUCLEOTIDE SEQUENCE [LARGE SCALE GENOMIC DNA]</scope>
    <source>
        <strain evidence="6 7">YN2</strain>
    </source>
</reference>
<evidence type="ECO:0000256" key="1">
    <source>
        <dbReference type="ARBA" id="ARBA00004141"/>
    </source>
</evidence>
<sequence length="143" mass="15199">MDLLATRQGLRGVARRLLSPAPVRFLALLALCGAYLQGGINKAMDFPSAMAEMGHFGLAPAAPFAVAVIALELGASAMILAGFGRWLGALGLAGFTLMASLLANRFWEMAMPERFFAANAFFEHLGLAGAFVLVAWYDLAHRA</sequence>
<comment type="subcellular location">
    <subcellularLocation>
        <location evidence="1">Membrane</location>
        <topology evidence="1">Multi-pass membrane protein</topology>
    </subcellularLocation>
</comment>
<evidence type="ECO:0000313" key="6">
    <source>
        <dbReference type="EMBL" id="QRG06359.1"/>
    </source>
</evidence>